<organism evidence="12 13">
    <name type="scientific">Desulfurococcus amylolyticus (strain DSM 18924 / JCM 16383 / VKM B-2413 / 1221n)</name>
    <name type="common">Desulfurococcus kamchatkensis</name>
    <dbReference type="NCBI Taxonomy" id="490899"/>
    <lineage>
        <taxon>Archaea</taxon>
        <taxon>Thermoproteota</taxon>
        <taxon>Thermoprotei</taxon>
        <taxon>Desulfurococcales</taxon>
        <taxon>Desulfurococcaceae</taxon>
        <taxon>Desulfurococcus</taxon>
    </lineage>
</organism>
<proteinExistence type="inferred from homology"/>
<accession>B8D624</accession>
<evidence type="ECO:0000256" key="8">
    <source>
        <dbReference type="ARBA" id="ARBA00034808"/>
    </source>
</evidence>
<keyword evidence="4 12" id="KW-0347">Helicase</keyword>
<comment type="catalytic activity">
    <reaction evidence="7">
        <text>Couples ATP hydrolysis with the unwinding of duplex DNA by translocating in the 3'-5' direction.</text>
        <dbReference type="EC" id="5.6.2.4"/>
    </reaction>
</comment>
<dbReference type="STRING" id="490899.DKAM_1229"/>
<dbReference type="EC" id="5.6.2.4" evidence="8"/>
<dbReference type="InterPro" id="IPR014001">
    <property type="entry name" value="Helicase_ATP-bd"/>
</dbReference>
<evidence type="ECO:0000313" key="12">
    <source>
        <dbReference type="EMBL" id="ACL11555.1"/>
    </source>
</evidence>
<dbReference type="PANTHER" id="PTHR11274:SF0">
    <property type="entry name" value="GENERAL TRANSCRIPTION AND DNA REPAIR FACTOR IIH HELICASE SUBUNIT XPB"/>
    <property type="match status" value="1"/>
</dbReference>
<comment type="catalytic activity">
    <reaction evidence="9">
        <text>ATP + H2O = ADP + phosphate + H(+)</text>
        <dbReference type="Rhea" id="RHEA:13065"/>
        <dbReference type="ChEBI" id="CHEBI:15377"/>
        <dbReference type="ChEBI" id="CHEBI:15378"/>
        <dbReference type="ChEBI" id="CHEBI:30616"/>
        <dbReference type="ChEBI" id="CHEBI:43474"/>
        <dbReference type="ChEBI" id="CHEBI:456216"/>
        <dbReference type="EC" id="5.6.2.4"/>
    </reaction>
</comment>
<dbReference type="Proteomes" id="UP000006903">
    <property type="component" value="Chromosome"/>
</dbReference>
<feature type="domain" description="Helicase C-terminal" evidence="11">
    <location>
        <begin position="408"/>
        <end position="553"/>
    </location>
</feature>
<dbReference type="SMART" id="SM00490">
    <property type="entry name" value="HELICc"/>
    <property type="match status" value="1"/>
</dbReference>
<dbReference type="InterPro" id="IPR006935">
    <property type="entry name" value="Helicase/UvrB_N"/>
</dbReference>
<comment type="similarity">
    <text evidence="1">Belongs to the helicase family. RAD25/XPB subfamily.</text>
</comment>
<dbReference type="AlphaFoldDB" id="B8D624"/>
<evidence type="ECO:0000313" key="13">
    <source>
        <dbReference type="Proteomes" id="UP000006903"/>
    </source>
</evidence>
<dbReference type="PROSITE" id="PS51194">
    <property type="entry name" value="HELICASE_CTER"/>
    <property type="match status" value="1"/>
</dbReference>
<dbReference type="PROSITE" id="PS51192">
    <property type="entry name" value="HELICASE_ATP_BIND_1"/>
    <property type="match status" value="1"/>
</dbReference>
<keyword evidence="2" id="KW-0547">Nucleotide-binding</keyword>
<dbReference type="Pfam" id="PF16203">
    <property type="entry name" value="ERCC3_RAD25_C"/>
    <property type="match status" value="1"/>
</dbReference>
<dbReference type="InterPro" id="IPR027417">
    <property type="entry name" value="P-loop_NTPase"/>
</dbReference>
<evidence type="ECO:0000256" key="5">
    <source>
        <dbReference type="ARBA" id="ARBA00022840"/>
    </source>
</evidence>
<feature type="domain" description="Helicase ATP-binding" evidence="10">
    <location>
        <begin position="178"/>
        <end position="325"/>
    </location>
</feature>
<evidence type="ECO:0000259" key="10">
    <source>
        <dbReference type="PROSITE" id="PS51192"/>
    </source>
</evidence>
<dbReference type="KEGG" id="dka:DKAM_1229"/>
<protein>
    <recommendedName>
        <fullName evidence="8">DNA 3'-5' helicase</fullName>
        <ecNumber evidence="8">5.6.2.4</ecNumber>
    </recommendedName>
</protein>
<keyword evidence="6" id="KW-0413">Isomerase</keyword>
<dbReference type="GO" id="GO:0016787">
    <property type="term" value="F:hydrolase activity"/>
    <property type="evidence" value="ECO:0007669"/>
    <property type="project" value="UniProtKB-KW"/>
</dbReference>
<dbReference type="GO" id="GO:0043138">
    <property type="term" value="F:3'-5' DNA helicase activity"/>
    <property type="evidence" value="ECO:0007669"/>
    <property type="project" value="UniProtKB-EC"/>
</dbReference>
<dbReference type="HOGENOM" id="CLU_008213_6_0_2"/>
<dbReference type="CDD" id="cd18789">
    <property type="entry name" value="SF2_C_XPB"/>
    <property type="match status" value="1"/>
</dbReference>
<dbReference type="CDD" id="cd17926">
    <property type="entry name" value="DEXHc_RE"/>
    <property type="match status" value="1"/>
</dbReference>
<dbReference type="EMBL" id="CP001140">
    <property type="protein sequence ID" value="ACL11555.1"/>
    <property type="molecule type" value="Genomic_DNA"/>
</dbReference>
<dbReference type="eggNOG" id="arCOG00874">
    <property type="taxonomic scope" value="Archaea"/>
</dbReference>
<dbReference type="Pfam" id="PF04851">
    <property type="entry name" value="ResIII"/>
    <property type="match status" value="1"/>
</dbReference>
<name>B8D624_DESA1</name>
<evidence type="ECO:0000256" key="4">
    <source>
        <dbReference type="ARBA" id="ARBA00022806"/>
    </source>
</evidence>
<evidence type="ECO:0000256" key="9">
    <source>
        <dbReference type="ARBA" id="ARBA00048988"/>
    </source>
</evidence>
<dbReference type="PANTHER" id="PTHR11274">
    <property type="entry name" value="RAD25/XP-B DNA REPAIR HELICASE"/>
    <property type="match status" value="1"/>
</dbReference>
<evidence type="ECO:0000256" key="7">
    <source>
        <dbReference type="ARBA" id="ARBA00034617"/>
    </source>
</evidence>
<evidence type="ECO:0000256" key="1">
    <source>
        <dbReference type="ARBA" id="ARBA00006637"/>
    </source>
</evidence>
<dbReference type="GO" id="GO:0003677">
    <property type="term" value="F:DNA binding"/>
    <property type="evidence" value="ECO:0007669"/>
    <property type="project" value="InterPro"/>
</dbReference>
<sequence>MSELVYFKVKRWLEEDEFRELLKISDYIGYRDGYRLFSLNPEKALRNNYGVEDVLNLLRDFNAELEGPLEDLKKAFDEYSPLIEWDNVRGHVILHVPKTIYPRLKHILSLVEAKRSSETPSTLVFKILPLNSDLLGKSLRRLGIPVKDPLGILASKSLQVKPELRNIALRDYQREALSKWVENNYRGIIALPTGSGKTLIGVAAIIEKAVRSLIIVYTKEQMVQWRKAILEYTSIPQSMIGLIYSEEKKIAPITITTYQSGFRQINEISPFFDLLIVDEVHHLPADKFKHIAVHSIAGYRMGLSATPFREDGRHEELFPLLGGVIYYKTPQDLVAMGYLARYRVETIKVKLSSEERRLYDELRRKYYSLVNGKEFKQVLEEARTNEKAREALRVHSQMRSILARARAKIEKAVEIARRELENGSKVIIFTQYVDQAREISERLNAYLLTGEVPTSERKHILEEFKGSEKGILVVTTVGDEGLDIPDANVGIIVSGTGSRRQFIQRLGRLLRPKPGGKEAILYEIVLEKTSEEFQARRRKTTGLDELFDAKDYE</sequence>
<keyword evidence="3" id="KW-0378">Hydrolase</keyword>
<evidence type="ECO:0000256" key="2">
    <source>
        <dbReference type="ARBA" id="ARBA00022741"/>
    </source>
</evidence>
<gene>
    <name evidence="12" type="ordered locus">DKAM_1229</name>
</gene>
<dbReference type="InterPro" id="IPR001650">
    <property type="entry name" value="Helicase_C-like"/>
</dbReference>
<dbReference type="SUPFAM" id="SSF52540">
    <property type="entry name" value="P-loop containing nucleoside triphosphate hydrolases"/>
    <property type="match status" value="1"/>
</dbReference>
<evidence type="ECO:0000256" key="6">
    <source>
        <dbReference type="ARBA" id="ARBA00023235"/>
    </source>
</evidence>
<dbReference type="InterPro" id="IPR050615">
    <property type="entry name" value="ATP-dep_DNA_Helicase"/>
</dbReference>
<evidence type="ECO:0000259" key="11">
    <source>
        <dbReference type="PROSITE" id="PS51194"/>
    </source>
</evidence>
<reference evidence="12 13" key="1">
    <citation type="journal article" date="2009" name="J. Bacteriol.">
        <title>Complete genome sequence of the anaerobic, protein-degrading hyperthermophilic crenarchaeon Desulfurococcus kamchatkensis.</title>
        <authorList>
            <person name="Ravin N.V."/>
            <person name="Mardanov A.V."/>
            <person name="Beletsky A.V."/>
            <person name="Kublanov I.V."/>
            <person name="Kolganova T.V."/>
            <person name="Lebedinsky A.V."/>
            <person name="Chernyh N.A."/>
            <person name="Bonch-Osmolovskaya E.A."/>
            <person name="Skryabin K.G."/>
        </authorList>
    </citation>
    <scope>NUCLEOTIDE SEQUENCE [LARGE SCALE GENOMIC DNA]</scope>
    <source>
        <strain evidence="13">DSM 18924 / JCM 16383 / VKM B-2413 / 1221n</strain>
    </source>
</reference>
<evidence type="ECO:0000256" key="3">
    <source>
        <dbReference type="ARBA" id="ARBA00022801"/>
    </source>
</evidence>
<keyword evidence="5" id="KW-0067">ATP-binding</keyword>
<dbReference type="InterPro" id="IPR032438">
    <property type="entry name" value="ERCC3_RAD25_C"/>
</dbReference>
<dbReference type="SMART" id="SM00487">
    <property type="entry name" value="DEXDc"/>
    <property type="match status" value="1"/>
</dbReference>
<dbReference type="Gene3D" id="3.40.50.300">
    <property type="entry name" value="P-loop containing nucleotide triphosphate hydrolases"/>
    <property type="match status" value="2"/>
</dbReference>
<dbReference type="GO" id="GO:0005524">
    <property type="term" value="F:ATP binding"/>
    <property type="evidence" value="ECO:0007669"/>
    <property type="project" value="UniProtKB-KW"/>
</dbReference>